<comment type="function">
    <text evidence="5">Effector that suppresses plant defense responses during pathogen infection.</text>
</comment>
<evidence type="ECO:0000313" key="7">
    <source>
        <dbReference type="EMBL" id="KAF4032110.1"/>
    </source>
</evidence>
<dbReference type="GO" id="GO:0005576">
    <property type="term" value="C:extracellular region"/>
    <property type="evidence" value="ECO:0007669"/>
    <property type="project" value="UniProtKB-SubCell"/>
</dbReference>
<dbReference type="Proteomes" id="UP000602510">
    <property type="component" value="Unassembled WGS sequence"/>
</dbReference>
<sequence>MRSAMCQFAILVLLVAIAFSRGGALPTLSDAEKSKSSNMDNLSSFHGQHKRENHRPLRVTKVADKITPQDLDHDDTAERVLHISNSFGKIIGKLFYDKTWFKEGKTPEEMRVKLRVFTDRRHRNLYHGYADYWF</sequence>
<keyword evidence="3 5" id="KW-0964">Secreted</keyword>
<evidence type="ECO:0000256" key="6">
    <source>
        <dbReference type="SAM" id="MobiDB-lite"/>
    </source>
</evidence>
<name>A0A833SRI9_PHYIN</name>
<evidence type="ECO:0000313" key="8">
    <source>
        <dbReference type="Proteomes" id="UP000602510"/>
    </source>
</evidence>
<evidence type="ECO:0000256" key="2">
    <source>
        <dbReference type="ARBA" id="ARBA00010400"/>
    </source>
</evidence>
<reference evidence="7" key="1">
    <citation type="submission" date="2020-04" db="EMBL/GenBank/DDBJ databases">
        <title>Hybrid Assembly of Korean Phytophthora infestans isolates.</title>
        <authorList>
            <person name="Prokchorchik M."/>
            <person name="Lee Y."/>
            <person name="Seo J."/>
            <person name="Cho J.-H."/>
            <person name="Park Y.-E."/>
            <person name="Jang D.-C."/>
            <person name="Im J.-S."/>
            <person name="Choi J.-G."/>
            <person name="Park H.-J."/>
            <person name="Lee G.-B."/>
            <person name="Lee Y.-G."/>
            <person name="Hong S.-Y."/>
            <person name="Cho K."/>
            <person name="Sohn K.H."/>
        </authorList>
    </citation>
    <scope>NUCLEOTIDE SEQUENCE</scope>
    <source>
        <strain evidence="7">KR_1_A1</strain>
    </source>
</reference>
<feature type="region of interest" description="Disordered" evidence="6">
    <location>
        <begin position="29"/>
        <end position="53"/>
    </location>
</feature>
<comment type="caution">
    <text evidence="7">The sequence shown here is derived from an EMBL/GenBank/DDBJ whole genome shotgun (WGS) entry which is preliminary data.</text>
</comment>
<feature type="chain" id="PRO_5041017771" description="RxLR effector protein" evidence="5">
    <location>
        <begin position="25"/>
        <end position="134"/>
    </location>
</feature>
<feature type="signal peptide" evidence="5">
    <location>
        <begin position="1"/>
        <end position="24"/>
    </location>
</feature>
<organism evidence="7 8">
    <name type="scientific">Phytophthora infestans</name>
    <name type="common">Potato late blight agent</name>
    <name type="synonym">Botrytis infestans</name>
    <dbReference type="NCBI Taxonomy" id="4787"/>
    <lineage>
        <taxon>Eukaryota</taxon>
        <taxon>Sar</taxon>
        <taxon>Stramenopiles</taxon>
        <taxon>Oomycota</taxon>
        <taxon>Peronosporomycetes</taxon>
        <taxon>Peronosporales</taxon>
        <taxon>Peronosporaceae</taxon>
        <taxon>Phytophthora</taxon>
    </lineage>
</organism>
<comment type="domain">
    <text evidence="5">The RxLR-dEER motif acts to carry the protein into the host cell cytoplasm through binding to cell surface phosphatidylinositol-3-phosphate.</text>
</comment>
<dbReference type="InterPro" id="IPR031825">
    <property type="entry name" value="RXLR"/>
</dbReference>
<evidence type="ECO:0000256" key="1">
    <source>
        <dbReference type="ARBA" id="ARBA00004613"/>
    </source>
</evidence>
<comment type="subcellular location">
    <subcellularLocation>
        <location evidence="1 5">Secreted</location>
    </subcellularLocation>
</comment>
<evidence type="ECO:0000256" key="5">
    <source>
        <dbReference type="RuleBase" id="RU367124"/>
    </source>
</evidence>
<comment type="similarity">
    <text evidence="2 5">Belongs to the RxLR effector family.</text>
</comment>
<keyword evidence="8" id="KW-1185">Reference proteome</keyword>
<feature type="compositionally biased region" description="Polar residues" evidence="6">
    <location>
        <begin position="36"/>
        <end position="46"/>
    </location>
</feature>
<protein>
    <recommendedName>
        <fullName evidence="5">RxLR effector protein</fullName>
    </recommendedName>
</protein>
<accession>A0A833SRI9</accession>
<dbReference type="AlphaFoldDB" id="A0A833SRI9"/>
<evidence type="ECO:0000256" key="3">
    <source>
        <dbReference type="ARBA" id="ARBA00022525"/>
    </source>
</evidence>
<keyword evidence="4 5" id="KW-0732">Signal</keyword>
<gene>
    <name evidence="7" type="ORF">GN244_ATG16034</name>
</gene>
<dbReference type="EMBL" id="WSZM01000513">
    <property type="protein sequence ID" value="KAF4032110.1"/>
    <property type="molecule type" value="Genomic_DNA"/>
</dbReference>
<evidence type="ECO:0000256" key="4">
    <source>
        <dbReference type="ARBA" id="ARBA00022729"/>
    </source>
</evidence>
<proteinExistence type="inferred from homology"/>
<dbReference type="Pfam" id="PF16810">
    <property type="entry name" value="RXLR"/>
    <property type="match status" value="1"/>
</dbReference>